<proteinExistence type="predicted"/>
<evidence type="ECO:0000313" key="1">
    <source>
        <dbReference type="EMBL" id="PNX70711.1"/>
    </source>
</evidence>
<evidence type="ECO:0008006" key="3">
    <source>
        <dbReference type="Google" id="ProtNLM"/>
    </source>
</evidence>
<name>A0A2K3KWN7_TRIPR</name>
<dbReference type="ExpressionAtlas" id="A0A2K3KWN7">
    <property type="expression patterns" value="baseline"/>
</dbReference>
<dbReference type="Proteomes" id="UP000236291">
    <property type="component" value="Unassembled WGS sequence"/>
</dbReference>
<feature type="non-terminal residue" evidence="1">
    <location>
        <position position="201"/>
    </location>
</feature>
<dbReference type="Gene3D" id="2.40.70.10">
    <property type="entry name" value="Acid Proteases"/>
    <property type="match status" value="1"/>
</dbReference>
<reference evidence="1 2" key="1">
    <citation type="journal article" date="2014" name="Am. J. Bot.">
        <title>Genome assembly and annotation for red clover (Trifolium pratense; Fabaceae).</title>
        <authorList>
            <person name="Istvanek J."/>
            <person name="Jaros M."/>
            <person name="Krenek A."/>
            <person name="Repkova J."/>
        </authorList>
    </citation>
    <scope>NUCLEOTIDE SEQUENCE [LARGE SCALE GENOMIC DNA]</scope>
    <source>
        <strain evidence="2">cv. Tatra</strain>
        <tissue evidence="1">Young leaves</tissue>
    </source>
</reference>
<dbReference type="CDD" id="cd00303">
    <property type="entry name" value="retropepsin_like"/>
    <property type="match status" value="1"/>
</dbReference>
<evidence type="ECO:0000313" key="2">
    <source>
        <dbReference type="Proteomes" id="UP000236291"/>
    </source>
</evidence>
<reference evidence="1 2" key="2">
    <citation type="journal article" date="2017" name="Front. Plant Sci.">
        <title>Gene Classification and Mining of Molecular Markers Useful in Red Clover (Trifolium pratense) Breeding.</title>
        <authorList>
            <person name="Istvanek J."/>
            <person name="Dluhosova J."/>
            <person name="Dluhos P."/>
            <person name="Patkova L."/>
            <person name="Nedelnik J."/>
            <person name="Repkova J."/>
        </authorList>
    </citation>
    <scope>NUCLEOTIDE SEQUENCE [LARGE SCALE GENOMIC DNA]</scope>
    <source>
        <strain evidence="2">cv. Tatra</strain>
        <tissue evidence="1">Young leaves</tissue>
    </source>
</reference>
<dbReference type="InterPro" id="IPR021109">
    <property type="entry name" value="Peptidase_aspartic_dom_sf"/>
</dbReference>
<comment type="caution">
    <text evidence="1">The sequence shown here is derived from an EMBL/GenBank/DDBJ whole genome shotgun (WGS) entry which is preliminary data.</text>
</comment>
<accession>A0A2K3KWN7</accession>
<organism evidence="1 2">
    <name type="scientific">Trifolium pratense</name>
    <name type="common">Red clover</name>
    <dbReference type="NCBI Taxonomy" id="57577"/>
    <lineage>
        <taxon>Eukaryota</taxon>
        <taxon>Viridiplantae</taxon>
        <taxon>Streptophyta</taxon>
        <taxon>Embryophyta</taxon>
        <taxon>Tracheophyta</taxon>
        <taxon>Spermatophyta</taxon>
        <taxon>Magnoliopsida</taxon>
        <taxon>eudicotyledons</taxon>
        <taxon>Gunneridae</taxon>
        <taxon>Pentapetalae</taxon>
        <taxon>rosids</taxon>
        <taxon>fabids</taxon>
        <taxon>Fabales</taxon>
        <taxon>Fabaceae</taxon>
        <taxon>Papilionoideae</taxon>
        <taxon>50 kb inversion clade</taxon>
        <taxon>NPAAA clade</taxon>
        <taxon>Hologalegina</taxon>
        <taxon>IRL clade</taxon>
        <taxon>Trifolieae</taxon>
        <taxon>Trifolium</taxon>
    </lineage>
</organism>
<sequence>MPTSIYNSLSLGPLQPTGLVIQLANRSITRPKGIIEDVLVKVNDLIFPADFYILDMERETSSSKGTLILGRPFMRTARAKIDAYAGTLSMAFGNRVICFNLFDSMKHPHEEHYVFALDLFDGLIDDECADEFINDFPSIAGFDDTFTCQDCTNIEICSVCAKLNDNHVATNSTDSINTDTDTSNTITVANIDILGGSSTIP</sequence>
<protein>
    <recommendedName>
        <fullName evidence="3">Reverse transcriptase domain-containing protein</fullName>
    </recommendedName>
</protein>
<gene>
    <name evidence="1" type="ORF">L195_g057667</name>
</gene>
<dbReference type="PANTHER" id="PTHR33067">
    <property type="entry name" value="RNA-DIRECTED DNA POLYMERASE-RELATED"/>
    <property type="match status" value="1"/>
</dbReference>
<dbReference type="EMBL" id="ASHM01115537">
    <property type="protein sequence ID" value="PNX70711.1"/>
    <property type="molecule type" value="Genomic_DNA"/>
</dbReference>
<dbReference type="PANTHER" id="PTHR33067:SF9">
    <property type="entry name" value="RNA-DIRECTED DNA POLYMERASE"/>
    <property type="match status" value="1"/>
</dbReference>
<dbReference type="AlphaFoldDB" id="A0A2K3KWN7"/>